<dbReference type="InterPro" id="IPR027417">
    <property type="entry name" value="P-loop_NTPase"/>
</dbReference>
<dbReference type="EMBL" id="JBGBZJ010000003">
    <property type="protein sequence ID" value="MEY9453817.1"/>
    <property type="molecule type" value="Genomic_DNA"/>
</dbReference>
<comment type="caution">
    <text evidence="2">The sequence shown here is derived from an EMBL/GenBank/DDBJ whole genome shotgun (WGS) entry which is preliminary data.</text>
</comment>
<organism evidence="2 3">
    <name type="scientific">Bradyrhizobium ottawaense</name>
    <dbReference type="NCBI Taxonomy" id="931866"/>
    <lineage>
        <taxon>Bacteria</taxon>
        <taxon>Pseudomonadati</taxon>
        <taxon>Pseudomonadota</taxon>
        <taxon>Alphaproteobacteria</taxon>
        <taxon>Hyphomicrobiales</taxon>
        <taxon>Nitrobacteraceae</taxon>
        <taxon>Bradyrhizobium</taxon>
    </lineage>
</organism>
<dbReference type="PANTHER" id="PTHR34301:SF8">
    <property type="entry name" value="ATPASE DOMAIN-CONTAINING PROTEIN"/>
    <property type="match status" value="1"/>
</dbReference>
<evidence type="ECO:0000259" key="1">
    <source>
        <dbReference type="Pfam" id="PF13191"/>
    </source>
</evidence>
<reference evidence="2 3" key="1">
    <citation type="submission" date="2024-07" db="EMBL/GenBank/DDBJ databases">
        <title>Genomic Encyclopedia of Type Strains, Phase V (KMG-V): Genome sequencing to study the core and pangenomes of soil and plant-associated prokaryotes.</title>
        <authorList>
            <person name="Whitman W."/>
        </authorList>
    </citation>
    <scope>NUCLEOTIDE SEQUENCE [LARGE SCALE GENOMIC DNA]</scope>
    <source>
        <strain evidence="2 3">USDA 152</strain>
    </source>
</reference>
<sequence>MKALPNAGMKFADEDEFRDILKRLIVPGVPIEDVKSLQGREVKLREISRALNSKGMHVFIHGERGIGKTSLAVSAAKAFLKVDAYPPYVGCDEDATFDHLVRDVCRDFLGSSILRRQSDFQQSAGINLAFLKYEVKGSGGTWIIPEKVETINEAADMIGEAAQLSGYSEPLIVVDEFDRIKDDQVKRKFSDLIKRIHDKSVNVRFIFCGIGKTLDELTSGHLSSNRPLHPVEVDQISHDARWRIVTRAADALGFQVDGEHLIRVGHISDGFPYYIHLVAQNLFWIAFDKHPHDPVITSEDFHAAVMGSMEQAESPLKTAYKLAIQKTKNSLDYEEVLWSAAAGTHMQRQSREMYDGSYVPMMEERLRKEMFDPKIKEKRIFLTYEKYRDRLYKLTDQRHGHILEKSRNSWYEFPEKVNRGYVRLVAERNGVQLGADHF</sequence>
<accession>A0ABV4FR19</accession>
<name>A0ABV4FR19_9BRAD</name>
<dbReference type="SUPFAM" id="SSF52540">
    <property type="entry name" value="P-loop containing nucleoside triphosphate hydrolases"/>
    <property type="match status" value="1"/>
</dbReference>
<gene>
    <name evidence="2" type="ORF">ABIG07_002765</name>
</gene>
<evidence type="ECO:0000313" key="2">
    <source>
        <dbReference type="EMBL" id="MEY9453817.1"/>
    </source>
</evidence>
<dbReference type="Gene3D" id="3.40.50.300">
    <property type="entry name" value="P-loop containing nucleotide triphosphate hydrolases"/>
    <property type="match status" value="1"/>
</dbReference>
<dbReference type="PANTHER" id="PTHR34301">
    <property type="entry name" value="DNA-BINDING PROTEIN-RELATED"/>
    <property type="match status" value="1"/>
</dbReference>
<dbReference type="Proteomes" id="UP001565369">
    <property type="component" value="Unassembled WGS sequence"/>
</dbReference>
<feature type="domain" description="Orc1-like AAA ATPase" evidence="1">
    <location>
        <begin position="37"/>
        <end position="198"/>
    </location>
</feature>
<protein>
    <submittedName>
        <fullName evidence="2">Cdc6-like AAA superfamily ATPase</fullName>
    </submittedName>
</protein>
<proteinExistence type="predicted"/>
<dbReference type="InterPro" id="IPR041664">
    <property type="entry name" value="AAA_16"/>
</dbReference>
<keyword evidence="3" id="KW-1185">Reference proteome</keyword>
<evidence type="ECO:0000313" key="3">
    <source>
        <dbReference type="Proteomes" id="UP001565369"/>
    </source>
</evidence>
<dbReference type="Pfam" id="PF13191">
    <property type="entry name" value="AAA_16"/>
    <property type="match status" value="1"/>
</dbReference>
<dbReference type="RefSeq" id="WP_212436737.1">
    <property type="nucleotide sequence ID" value="NZ_CP125999.1"/>
</dbReference>